<dbReference type="Proteomes" id="UP000068905">
    <property type="component" value="Chromosome"/>
</dbReference>
<evidence type="ECO:0000313" key="2">
    <source>
        <dbReference type="Proteomes" id="UP000068905"/>
    </source>
</evidence>
<dbReference type="SUPFAM" id="SSF141072">
    <property type="entry name" value="CalX-like"/>
    <property type="match status" value="1"/>
</dbReference>
<organism evidence="1 2">
    <name type="scientific">Candidatus Pseudothioglobus singularis PS1</name>
    <dbReference type="NCBI Taxonomy" id="1125411"/>
    <lineage>
        <taxon>Bacteria</taxon>
        <taxon>Pseudomonadati</taxon>
        <taxon>Pseudomonadota</taxon>
        <taxon>Gammaproteobacteria</taxon>
        <taxon>Candidatus Pseudothioglobaceae</taxon>
        <taxon>Candidatus Pseudothioglobus</taxon>
    </lineage>
</organism>
<dbReference type="GO" id="GO:0004252">
    <property type="term" value="F:serine-type endopeptidase activity"/>
    <property type="evidence" value="ECO:0007669"/>
    <property type="project" value="InterPro"/>
</dbReference>
<dbReference type="GO" id="GO:0006508">
    <property type="term" value="P:proteolysis"/>
    <property type="evidence" value="ECO:0007669"/>
    <property type="project" value="InterPro"/>
</dbReference>
<name>A0A0M4M1U8_9GAMM</name>
<dbReference type="Gene3D" id="2.60.40.2030">
    <property type="match status" value="1"/>
</dbReference>
<dbReference type="InterPro" id="IPR036852">
    <property type="entry name" value="Peptidase_S8/S53_dom_sf"/>
</dbReference>
<dbReference type="KEGG" id="tsn:W908_05745"/>
<dbReference type="PROSITE" id="PS51257">
    <property type="entry name" value="PROKAR_LIPOPROTEIN"/>
    <property type="match status" value="1"/>
</dbReference>
<keyword evidence="2" id="KW-1185">Reference proteome</keyword>
<dbReference type="STRING" id="1125411.W908_05745"/>
<accession>A0A0M4M1U8</accession>
<dbReference type="EMBL" id="CP006911">
    <property type="protein sequence ID" value="ALE02737.1"/>
    <property type="molecule type" value="Genomic_DNA"/>
</dbReference>
<dbReference type="PATRIC" id="fig|1125411.7.peg.1133"/>
<dbReference type="SUPFAM" id="SSF52743">
    <property type="entry name" value="Subtilisin-like"/>
    <property type="match status" value="1"/>
</dbReference>
<evidence type="ECO:0008006" key="3">
    <source>
        <dbReference type="Google" id="ProtNLM"/>
    </source>
</evidence>
<dbReference type="Gene3D" id="3.40.50.200">
    <property type="entry name" value="Peptidase S8/S53 domain"/>
    <property type="match status" value="1"/>
</dbReference>
<sequence>MIDMNFKTCCLIVVTSLSLYGCQAGGGSSTAAAVSTPAPAPVCNPEVTLSSSANSIYESSAGLLTLTATLSCAVAEDVDVTIGSSGTATEGTDYSNVSDISVSAGNTTGTSTFDPTSDSAYESNNETAILSITGVSGGGATENGTQSVTITINEYALISKTAFSEGTSSEQNTIKNRSTWTAIEAGGATHPYEQMGIHKVQSFSSGGTYLTGVGQTIHVADFNCDVNHEIYDNKTITNLDDGGSGESTFSAATSSNNHCQGVAMFAAGDVGARSGVAPDADLVFSSIPNVEGSNEGDDYARDLDAARAAGAIASNQSWGYNSGGSSYNISELESYISSNSLTNAQGLAGLMHGSTSGQALTDANTYITALNDFEDSGVMVWAAANDSGESDANAMAGLPELFPQLGEAWLVANVVEYTGDSDLSNATSSEFTLKGNKCGSTAEYCLSVDGWDVYAATYVDSGTSQYNTGRISFGSSWSYSQLMVIV</sequence>
<protein>
    <recommendedName>
        <fullName evidence="3">Calx-beta domain-containing protein</fullName>
    </recommendedName>
</protein>
<gene>
    <name evidence="1" type="ORF">W908_05745</name>
</gene>
<proteinExistence type="predicted"/>
<dbReference type="AlphaFoldDB" id="A0A0M4M1U8"/>
<evidence type="ECO:0000313" key="1">
    <source>
        <dbReference type="EMBL" id="ALE02737.1"/>
    </source>
</evidence>
<dbReference type="InterPro" id="IPR038081">
    <property type="entry name" value="CalX-like_sf"/>
</dbReference>
<reference evidence="1 2" key="1">
    <citation type="journal article" date="2015" name="Genome Announc.">
        <title>Genome Sequence of 'Candidatus Thioglobus singularis' Strain PS1, a Mixotroph from the SUP05 Clade of Marine Gammaproteobacteria.</title>
        <authorList>
            <person name="Marshall K.T."/>
            <person name="Morris R.M."/>
        </authorList>
    </citation>
    <scope>NUCLEOTIDE SEQUENCE [LARGE SCALE GENOMIC DNA]</scope>
    <source>
        <strain evidence="1 2">PS1</strain>
    </source>
</reference>